<feature type="transmembrane region" description="Helical" evidence="10">
    <location>
        <begin position="120"/>
        <end position="141"/>
    </location>
</feature>
<feature type="transmembrane region" description="Helical" evidence="10">
    <location>
        <begin position="188"/>
        <end position="218"/>
    </location>
</feature>
<keyword evidence="7" id="KW-0406">Ion transport</keyword>
<dbReference type="EMBL" id="BSYO01000015">
    <property type="protein sequence ID" value="GMH15425.1"/>
    <property type="molecule type" value="Genomic_DNA"/>
</dbReference>
<dbReference type="PANTHER" id="PTHR32468">
    <property type="entry name" value="CATION/H + ANTIPORTER"/>
    <property type="match status" value="1"/>
</dbReference>
<feature type="transmembrane region" description="Helical" evidence="10">
    <location>
        <begin position="147"/>
        <end position="168"/>
    </location>
</feature>
<feature type="transmembrane region" description="Helical" evidence="10">
    <location>
        <begin position="63"/>
        <end position="82"/>
    </location>
</feature>
<evidence type="ECO:0000256" key="10">
    <source>
        <dbReference type="SAM" id="Phobius"/>
    </source>
</evidence>
<proteinExistence type="inferred from homology"/>
<feature type="transmembrane region" description="Helical" evidence="10">
    <location>
        <begin position="22"/>
        <end position="42"/>
    </location>
</feature>
<sequence>MGPSVLGRNKAYATKFLSGKQLLIMHTMASVGLLYYSFLVAVKTDTSMILKMSGKVRRISISSLVAPFLAIVILSVILRPLLPDIPKGPVLLVVATNIAETGFLNLAPVLNELNLLTTDLAQIALSAAMLNDFILWFNWMVNVQKNFRVSVTAAVFVCGLISFAVFVVRPAMKWIIKRTPKGKPAKDVYILAILLGVLVMGFLGDVLSASAITGSLILGLVSPDGPPLGSTFTEKVEAFVSSCLLPFFFIAIGASSDVSSISEWMPVLTFQSIIVVGYLAKLLGAMVPAFLYGMSFQRALTLGLMMNMKGVMDIAMYRNLRLRKMISGHWFTILTLSSMTMTAIMGPLTKILYKVPRNFENESIKSDTLTIQATLLSSEMRILSCIHEENNVSGIIRLLEASNPSKTKNQPHMPLRGSFNGACRPGGTNDDPPPKTQQDMKFCIRCLAGFVNKYHLPRVVCGKVIDSAPQSINETTVLLPSSFVVFASRRLLHVASILQSSNLLRFLTAFESHFPCSKGKVSIQPYTMIAPFRKIHEGICRLAQDKRIPLIVVSFLAKDQDSDGQCSLLSKLNSNIQAYAPCTVGILVDRTIHTHHGGCENFSYHVAIIFIGGEDDREVLSYGARMSGNPSVSITLVRTLIEKESVGGQKGREMDNALVNEFMMKNINKEWVIYYEIRVNDWDQAIEAISSLEGNYDRIIVGQQQHGEGRLQDQAMGVWNENPELGMIGDMLVSSDFQGGTVSVLVMGHCSNVDIDSLSISMGVEAEKM</sequence>
<dbReference type="InterPro" id="IPR006153">
    <property type="entry name" value="Cation/H_exchanger_TM"/>
</dbReference>
<feature type="transmembrane region" description="Helical" evidence="10">
    <location>
        <begin position="329"/>
        <end position="348"/>
    </location>
</feature>
<keyword evidence="2" id="KW-0813">Transport</keyword>
<dbReference type="Pfam" id="PF23259">
    <property type="entry name" value="CHX17_C"/>
    <property type="match status" value="1"/>
</dbReference>
<comment type="subcellular location">
    <subcellularLocation>
        <location evidence="1">Membrane</location>
        <topology evidence="1">Multi-pass membrane protein</topology>
    </subcellularLocation>
</comment>
<accession>A0AAD3SP49</accession>
<evidence type="ECO:0000256" key="1">
    <source>
        <dbReference type="ARBA" id="ARBA00004141"/>
    </source>
</evidence>
<dbReference type="GO" id="GO:1902600">
    <property type="term" value="P:proton transmembrane transport"/>
    <property type="evidence" value="ECO:0007669"/>
    <property type="project" value="InterPro"/>
</dbReference>
<comment type="caution">
    <text evidence="13">The sequence shown here is derived from an EMBL/GenBank/DDBJ whole genome shotgun (WGS) entry which is preliminary data.</text>
</comment>
<keyword evidence="3" id="KW-0633">Potassium transport</keyword>
<dbReference type="InterPro" id="IPR050794">
    <property type="entry name" value="CPA2_transporter"/>
</dbReference>
<dbReference type="GO" id="GO:0006885">
    <property type="term" value="P:regulation of pH"/>
    <property type="evidence" value="ECO:0007669"/>
    <property type="project" value="TreeGrafter"/>
</dbReference>
<dbReference type="GO" id="GO:0016020">
    <property type="term" value="C:membrane"/>
    <property type="evidence" value="ECO:0007669"/>
    <property type="project" value="UniProtKB-SubCell"/>
</dbReference>
<evidence type="ECO:0000259" key="12">
    <source>
        <dbReference type="Pfam" id="PF23259"/>
    </source>
</evidence>
<dbReference type="PANTHER" id="PTHR32468:SF108">
    <property type="entry name" value="CATION_H(+) ANTIPORTER 15-LIKE"/>
    <property type="match status" value="1"/>
</dbReference>
<dbReference type="Pfam" id="PF00999">
    <property type="entry name" value="Na_H_Exchanger"/>
    <property type="match status" value="1"/>
</dbReference>
<keyword evidence="8 10" id="KW-0472">Membrane</keyword>
<dbReference type="InterPro" id="IPR057290">
    <property type="entry name" value="CHX17_C"/>
</dbReference>
<keyword evidence="14" id="KW-1185">Reference proteome</keyword>
<evidence type="ECO:0000313" key="13">
    <source>
        <dbReference type="EMBL" id="GMH15425.1"/>
    </source>
</evidence>
<comment type="similarity">
    <text evidence="9">Belongs to the monovalent cation:proton antiporter 2 (CPA2) transporter (TC 2.A.37) family. CHX (TC 2.A.37.4) subfamily.</text>
</comment>
<evidence type="ECO:0000256" key="5">
    <source>
        <dbReference type="ARBA" id="ARBA00022958"/>
    </source>
</evidence>
<evidence type="ECO:0000256" key="9">
    <source>
        <dbReference type="ARBA" id="ARBA00038341"/>
    </source>
</evidence>
<feature type="domain" description="Cation/H+ exchanger transmembrane" evidence="11">
    <location>
        <begin position="2"/>
        <end position="352"/>
    </location>
</feature>
<dbReference type="InterPro" id="IPR038770">
    <property type="entry name" value="Na+/solute_symporter_sf"/>
</dbReference>
<protein>
    <recommendedName>
        <fullName evidence="15">Cation/H+ exchanger domain-containing protein</fullName>
    </recommendedName>
</protein>
<feature type="transmembrane region" description="Helical" evidence="10">
    <location>
        <begin position="238"/>
        <end position="255"/>
    </location>
</feature>
<keyword evidence="6 10" id="KW-1133">Transmembrane helix</keyword>
<dbReference type="Proteomes" id="UP001279734">
    <property type="component" value="Unassembled WGS sequence"/>
</dbReference>
<keyword evidence="4 10" id="KW-0812">Transmembrane</keyword>
<dbReference type="GO" id="GO:0006813">
    <property type="term" value="P:potassium ion transport"/>
    <property type="evidence" value="ECO:0007669"/>
    <property type="project" value="UniProtKB-KW"/>
</dbReference>
<organism evidence="13 14">
    <name type="scientific">Nepenthes gracilis</name>
    <name type="common">Slender pitcher plant</name>
    <dbReference type="NCBI Taxonomy" id="150966"/>
    <lineage>
        <taxon>Eukaryota</taxon>
        <taxon>Viridiplantae</taxon>
        <taxon>Streptophyta</taxon>
        <taxon>Embryophyta</taxon>
        <taxon>Tracheophyta</taxon>
        <taxon>Spermatophyta</taxon>
        <taxon>Magnoliopsida</taxon>
        <taxon>eudicotyledons</taxon>
        <taxon>Gunneridae</taxon>
        <taxon>Pentapetalae</taxon>
        <taxon>Caryophyllales</taxon>
        <taxon>Nepenthaceae</taxon>
        <taxon>Nepenthes</taxon>
    </lineage>
</organism>
<evidence type="ECO:0000256" key="3">
    <source>
        <dbReference type="ARBA" id="ARBA00022538"/>
    </source>
</evidence>
<dbReference type="Gene3D" id="1.20.1530.20">
    <property type="match status" value="1"/>
</dbReference>
<reference evidence="13" key="1">
    <citation type="submission" date="2023-05" db="EMBL/GenBank/DDBJ databases">
        <title>Nepenthes gracilis genome sequencing.</title>
        <authorList>
            <person name="Fukushima K."/>
        </authorList>
    </citation>
    <scope>NUCLEOTIDE SEQUENCE</scope>
    <source>
        <strain evidence="13">SING2019-196</strain>
    </source>
</reference>
<name>A0AAD3SP49_NEPGR</name>
<keyword evidence="5" id="KW-0630">Potassium</keyword>
<evidence type="ECO:0000256" key="4">
    <source>
        <dbReference type="ARBA" id="ARBA00022692"/>
    </source>
</evidence>
<evidence type="ECO:0000259" key="11">
    <source>
        <dbReference type="Pfam" id="PF00999"/>
    </source>
</evidence>
<gene>
    <name evidence="13" type="ORF">Nepgr_017266</name>
</gene>
<evidence type="ECO:0008006" key="15">
    <source>
        <dbReference type="Google" id="ProtNLM"/>
    </source>
</evidence>
<dbReference type="AlphaFoldDB" id="A0AAD3SP49"/>
<evidence type="ECO:0000256" key="6">
    <source>
        <dbReference type="ARBA" id="ARBA00022989"/>
    </source>
</evidence>
<evidence type="ECO:0000313" key="14">
    <source>
        <dbReference type="Proteomes" id="UP001279734"/>
    </source>
</evidence>
<evidence type="ECO:0000256" key="8">
    <source>
        <dbReference type="ARBA" id="ARBA00023136"/>
    </source>
</evidence>
<feature type="domain" description="Cation/H(+) antiporter C-terminal" evidence="12">
    <location>
        <begin position="604"/>
        <end position="747"/>
    </location>
</feature>
<dbReference type="GO" id="GO:0012505">
    <property type="term" value="C:endomembrane system"/>
    <property type="evidence" value="ECO:0007669"/>
    <property type="project" value="TreeGrafter"/>
</dbReference>
<dbReference type="GO" id="GO:0015297">
    <property type="term" value="F:antiporter activity"/>
    <property type="evidence" value="ECO:0007669"/>
    <property type="project" value="InterPro"/>
</dbReference>
<evidence type="ECO:0000256" key="7">
    <source>
        <dbReference type="ARBA" id="ARBA00023065"/>
    </source>
</evidence>
<feature type="transmembrane region" description="Helical" evidence="10">
    <location>
        <begin position="267"/>
        <end position="293"/>
    </location>
</feature>
<evidence type="ECO:0000256" key="2">
    <source>
        <dbReference type="ARBA" id="ARBA00022448"/>
    </source>
</evidence>